<reference evidence="11" key="1">
    <citation type="submission" date="2019-03" db="EMBL/GenBank/DDBJ databases">
        <title>Improved annotation for the trematode Fasciola hepatica.</title>
        <authorList>
            <person name="Choi Y.-J."/>
            <person name="Martin J."/>
            <person name="Mitreva M."/>
        </authorList>
    </citation>
    <scope>NUCLEOTIDE SEQUENCE [LARGE SCALE GENOMIC DNA]</scope>
</reference>
<accession>A0A2H1C072</accession>
<dbReference type="FunFam" id="3.30.740.10:FF:000005">
    <property type="entry name" value="Dynein light chain"/>
    <property type="match status" value="1"/>
</dbReference>
<dbReference type="Pfam" id="PF01221">
    <property type="entry name" value="Dynein_light"/>
    <property type="match status" value="1"/>
</dbReference>
<evidence type="ECO:0000256" key="1">
    <source>
        <dbReference type="ARBA" id="ARBA00004123"/>
    </source>
</evidence>
<evidence type="ECO:0000256" key="7">
    <source>
        <dbReference type="ARBA" id="ARBA00022927"/>
    </source>
</evidence>
<dbReference type="GO" id="GO:0007017">
    <property type="term" value="P:microtubule-based process"/>
    <property type="evidence" value="ECO:0007669"/>
    <property type="project" value="InterPro"/>
</dbReference>
<dbReference type="SMART" id="SM01375">
    <property type="entry name" value="Dynein_light"/>
    <property type="match status" value="1"/>
</dbReference>
<dbReference type="GO" id="GO:0005868">
    <property type="term" value="C:cytoplasmic dynein complex"/>
    <property type="evidence" value="ECO:0007669"/>
    <property type="project" value="TreeGrafter"/>
</dbReference>
<evidence type="ECO:0000256" key="6">
    <source>
        <dbReference type="ARBA" id="ARBA00022816"/>
    </source>
</evidence>
<evidence type="ECO:0000313" key="12">
    <source>
        <dbReference type="Proteomes" id="UP000230066"/>
    </source>
</evidence>
<evidence type="ECO:0000256" key="5">
    <source>
        <dbReference type="ARBA" id="ARBA00022701"/>
    </source>
</evidence>
<comment type="similarity">
    <text evidence="10">Belongs to the dynein light chain family.</text>
</comment>
<organism evidence="11 12">
    <name type="scientific">Fasciola hepatica</name>
    <name type="common">Liver fluke</name>
    <dbReference type="NCBI Taxonomy" id="6192"/>
    <lineage>
        <taxon>Eukaryota</taxon>
        <taxon>Metazoa</taxon>
        <taxon>Spiralia</taxon>
        <taxon>Lophotrochozoa</taxon>
        <taxon>Platyhelminthes</taxon>
        <taxon>Trematoda</taxon>
        <taxon>Digenea</taxon>
        <taxon>Plagiorchiida</taxon>
        <taxon>Echinostomata</taxon>
        <taxon>Echinostomatoidea</taxon>
        <taxon>Fasciolidae</taxon>
        <taxon>Fasciola</taxon>
    </lineage>
</organism>
<evidence type="ECO:0000256" key="2">
    <source>
        <dbReference type="ARBA" id="ARBA00004245"/>
    </source>
</evidence>
<keyword evidence="6" id="KW-0509">mRNA transport</keyword>
<dbReference type="GO" id="GO:0015031">
    <property type="term" value="P:protein transport"/>
    <property type="evidence" value="ECO:0007669"/>
    <property type="project" value="UniProtKB-KW"/>
</dbReference>
<keyword evidence="7" id="KW-0653">Protein transport</keyword>
<dbReference type="GO" id="GO:0005874">
    <property type="term" value="C:microtubule"/>
    <property type="evidence" value="ECO:0007669"/>
    <property type="project" value="UniProtKB-KW"/>
</dbReference>
<keyword evidence="4 10" id="KW-0963">Cytoplasm</keyword>
<dbReference type="EMBL" id="JXXN02003835">
    <property type="protein sequence ID" value="THD21120.1"/>
    <property type="molecule type" value="Genomic_DNA"/>
</dbReference>
<evidence type="ECO:0000256" key="10">
    <source>
        <dbReference type="RuleBase" id="RU365010"/>
    </source>
</evidence>
<comment type="caution">
    <text evidence="11">The sequence shown here is derived from an EMBL/GenBank/DDBJ whole genome shotgun (WGS) entry which is preliminary data.</text>
</comment>
<dbReference type="GO" id="GO:0005634">
    <property type="term" value="C:nucleus"/>
    <property type="evidence" value="ECO:0007669"/>
    <property type="project" value="UniProtKB-SubCell"/>
</dbReference>
<keyword evidence="5 10" id="KW-0493">Microtubule</keyword>
<name>A0A2H1C072_FASHE</name>
<comment type="subcellular location">
    <subcellularLocation>
        <location evidence="2 10">Cytoplasm</location>
        <location evidence="2 10">Cytoskeleton</location>
    </subcellularLocation>
    <subcellularLocation>
        <location evidence="1">Nucleus</location>
    </subcellularLocation>
</comment>
<dbReference type="AlphaFoldDB" id="A0A2H1C072"/>
<evidence type="ECO:0000256" key="9">
    <source>
        <dbReference type="ARBA" id="ARBA00023242"/>
    </source>
</evidence>
<gene>
    <name evidence="11" type="ORF">D915_008269</name>
</gene>
<proteinExistence type="inferred from homology"/>
<dbReference type="InterPro" id="IPR001372">
    <property type="entry name" value="Dynein_light_chain_typ-1/2"/>
</dbReference>
<dbReference type="SUPFAM" id="SSF54648">
    <property type="entry name" value="DLC"/>
    <property type="match status" value="1"/>
</dbReference>
<dbReference type="InterPro" id="IPR037177">
    <property type="entry name" value="DLC_sf"/>
</dbReference>
<keyword evidence="8 10" id="KW-0206">Cytoskeleton</keyword>
<keyword evidence="12" id="KW-1185">Reference proteome</keyword>
<dbReference type="PANTHER" id="PTHR11886:SF35">
    <property type="entry name" value="DYNEIN LIGHT CHAIN"/>
    <property type="match status" value="1"/>
</dbReference>
<dbReference type="GO" id="GO:0051028">
    <property type="term" value="P:mRNA transport"/>
    <property type="evidence" value="ECO:0007669"/>
    <property type="project" value="UniProtKB-KW"/>
</dbReference>
<keyword evidence="3" id="KW-0813">Transport</keyword>
<dbReference type="PANTHER" id="PTHR11886">
    <property type="entry name" value="DYNEIN LIGHT CHAIN"/>
    <property type="match status" value="1"/>
</dbReference>
<dbReference type="Gene3D" id="3.30.740.10">
    <property type="entry name" value="Protein Inhibitor Of Neuronal Nitric Oxide Synthase"/>
    <property type="match status" value="1"/>
</dbReference>
<protein>
    <recommendedName>
        <fullName evidence="10">Dynein light chain</fullName>
    </recommendedName>
</protein>
<dbReference type="Proteomes" id="UP000230066">
    <property type="component" value="Unassembled WGS sequence"/>
</dbReference>
<evidence type="ECO:0000256" key="3">
    <source>
        <dbReference type="ARBA" id="ARBA00022448"/>
    </source>
</evidence>
<evidence type="ECO:0000256" key="8">
    <source>
        <dbReference type="ARBA" id="ARBA00023212"/>
    </source>
</evidence>
<keyword evidence="10" id="KW-0505">Motor protein</keyword>
<dbReference type="GO" id="GO:0045505">
    <property type="term" value="F:dynein intermediate chain binding"/>
    <property type="evidence" value="ECO:0007669"/>
    <property type="project" value="TreeGrafter"/>
</dbReference>
<sequence>MPDTEPTIIKVEMSDEMRDDAIKITMESLRLNKDETEILKHIKQQFDLKYKPSWHCVMGKNFCSYFTYEENCYIYFTISGRDYLLFKTPSQEQPK</sequence>
<keyword evidence="9" id="KW-0539">Nucleus</keyword>
<keyword evidence="10" id="KW-0243">Dynein</keyword>
<evidence type="ECO:0000256" key="4">
    <source>
        <dbReference type="ARBA" id="ARBA00022490"/>
    </source>
</evidence>
<evidence type="ECO:0000313" key="11">
    <source>
        <dbReference type="EMBL" id="THD21120.1"/>
    </source>
</evidence>